<protein>
    <submittedName>
        <fullName evidence="1">Uncharacterized protein</fullName>
    </submittedName>
</protein>
<sequence length="74" mass="8856">MIGSTGNLSTNMNKEPDYTVNLTIEDIRLLHHCVIKRLEMWEGFPARPAEEQEHLWVMRDSLFRMMLDYKFNEL</sequence>
<dbReference type="Proteomes" id="UP000185283">
    <property type="component" value="Segment"/>
</dbReference>
<evidence type="ECO:0000313" key="1">
    <source>
        <dbReference type="EMBL" id="AIX20565.1"/>
    </source>
</evidence>
<dbReference type="EMBL" id="KJ019054">
    <property type="protein sequence ID" value="AIX20565.1"/>
    <property type="molecule type" value="Genomic_DNA"/>
</dbReference>
<name>A0A0E3F595_9CAUD</name>
<accession>A0A0E3F595</accession>
<keyword evidence="2" id="KW-1185">Reference proteome</keyword>
<proteinExistence type="predicted"/>
<gene>
    <name evidence="1" type="ORF">Syn7803C85_102</name>
</gene>
<evidence type="ECO:0000313" key="2">
    <source>
        <dbReference type="Proteomes" id="UP000185283"/>
    </source>
</evidence>
<reference evidence="1 2" key="1">
    <citation type="submission" date="2013-12" db="EMBL/GenBank/DDBJ databases">
        <title>Ecological redundancy of diverse viral populations within a natural community.</title>
        <authorList>
            <person name="Gregory A.C."/>
            <person name="LaButti K."/>
            <person name="Copeland A."/>
            <person name="Woyke T."/>
            <person name="Sullivan M.B."/>
        </authorList>
    </citation>
    <scope>NUCLEOTIDE SEQUENCE [LARGE SCALE GENOMIC DNA]</scope>
    <source>
        <strain evidence="1">Syn7803C85</strain>
    </source>
</reference>
<organism evidence="1 2">
    <name type="scientific">Synechococcus phage ACG-2014e</name>
    <dbReference type="NCBI Taxonomy" id="1493510"/>
    <lineage>
        <taxon>Viruses</taxon>
        <taxon>Duplodnaviria</taxon>
        <taxon>Heunggongvirae</taxon>
        <taxon>Uroviricota</taxon>
        <taxon>Caudoviricetes</taxon>
        <taxon>Pantevenvirales</taxon>
        <taxon>Kyanoviridae</taxon>
        <taxon>Chalconvirus</taxon>
        <taxon>Chalconvirus acg2014e</taxon>
    </lineage>
</organism>